<name>A0A6A3QN85_9STRA</name>
<dbReference type="EMBL" id="QXGA01003737">
    <property type="protein sequence ID" value="KAE9079874.1"/>
    <property type="molecule type" value="Genomic_DNA"/>
</dbReference>
<evidence type="ECO:0000313" key="3">
    <source>
        <dbReference type="Proteomes" id="UP000440732"/>
    </source>
</evidence>
<feature type="signal peptide" evidence="1">
    <location>
        <begin position="1"/>
        <end position="20"/>
    </location>
</feature>
<evidence type="ECO:0000313" key="2">
    <source>
        <dbReference type="EMBL" id="KAE9079874.1"/>
    </source>
</evidence>
<protein>
    <recommendedName>
        <fullName evidence="4">Secreted protein</fullName>
    </recommendedName>
</protein>
<reference evidence="2 3" key="1">
    <citation type="submission" date="2018-08" db="EMBL/GenBank/DDBJ databases">
        <title>Genomic investigation of the strawberry pathogen Phytophthora fragariae indicates pathogenicity is determined by transcriptional variation in three key races.</title>
        <authorList>
            <person name="Adams T.M."/>
            <person name="Armitage A.D."/>
            <person name="Sobczyk M.K."/>
            <person name="Bates H.J."/>
            <person name="Dunwell J.M."/>
            <person name="Nellist C.F."/>
            <person name="Harrison R.J."/>
        </authorList>
    </citation>
    <scope>NUCLEOTIDE SEQUENCE [LARGE SCALE GENOMIC DNA]</scope>
    <source>
        <strain evidence="2 3">NOV-5</strain>
    </source>
</reference>
<proteinExistence type="predicted"/>
<accession>A0A6A3QN85</accession>
<organism evidence="2 3">
    <name type="scientific">Phytophthora fragariae</name>
    <dbReference type="NCBI Taxonomy" id="53985"/>
    <lineage>
        <taxon>Eukaryota</taxon>
        <taxon>Sar</taxon>
        <taxon>Stramenopiles</taxon>
        <taxon>Oomycota</taxon>
        <taxon>Peronosporomycetes</taxon>
        <taxon>Peronosporales</taxon>
        <taxon>Peronosporaceae</taxon>
        <taxon>Phytophthora</taxon>
    </lineage>
</organism>
<feature type="chain" id="PRO_5025346415" description="Secreted protein" evidence="1">
    <location>
        <begin position="21"/>
        <end position="186"/>
    </location>
</feature>
<comment type="caution">
    <text evidence="2">The sequence shown here is derived from an EMBL/GenBank/DDBJ whole genome shotgun (WGS) entry which is preliminary data.</text>
</comment>
<dbReference type="Proteomes" id="UP000440732">
    <property type="component" value="Unassembled WGS sequence"/>
</dbReference>
<gene>
    <name evidence="2" type="ORF">PF006_g27429</name>
</gene>
<evidence type="ECO:0000256" key="1">
    <source>
        <dbReference type="SAM" id="SignalP"/>
    </source>
</evidence>
<keyword evidence="1" id="KW-0732">Signal</keyword>
<dbReference type="AlphaFoldDB" id="A0A6A3QN85"/>
<evidence type="ECO:0008006" key="4">
    <source>
        <dbReference type="Google" id="ProtNLM"/>
    </source>
</evidence>
<sequence length="186" mass="19668">MIGAVFPVLMWCSTFTFASGGHPGFFSTMPAYCRSKAITRSLSAVSMSPISSLSSSWRGRASSFFRAATHFATRSLSSSPLSDKISMSASVGIHVPSASRAGNFSRRPSTFNTTTLTIPSLTVSTVGAISRCRFEVGLGKNTPVVPSSASTFICTTLLAFVANLKVFAKRTTALRSCPACCRVDTP</sequence>